<feature type="region of interest" description="Disordered" evidence="1">
    <location>
        <begin position="354"/>
        <end position="374"/>
    </location>
</feature>
<gene>
    <name evidence="2" type="ORF">AMON00008_LOCUS10234</name>
</gene>
<dbReference type="EMBL" id="HBNR01015605">
    <property type="protein sequence ID" value="CAE4570615.1"/>
    <property type="molecule type" value="Transcribed_RNA"/>
</dbReference>
<name>A0A7S4UCG8_9DINO</name>
<dbReference type="AlphaFoldDB" id="A0A7S4UCG8"/>
<accession>A0A7S4UCG8</accession>
<evidence type="ECO:0000313" key="2">
    <source>
        <dbReference type="EMBL" id="CAE4570615.1"/>
    </source>
</evidence>
<evidence type="ECO:0008006" key="3">
    <source>
        <dbReference type="Google" id="ProtNLM"/>
    </source>
</evidence>
<reference evidence="2" key="1">
    <citation type="submission" date="2021-01" db="EMBL/GenBank/DDBJ databases">
        <authorList>
            <person name="Corre E."/>
            <person name="Pelletier E."/>
            <person name="Niang G."/>
            <person name="Scheremetjew M."/>
            <person name="Finn R."/>
            <person name="Kale V."/>
            <person name="Holt S."/>
            <person name="Cochrane G."/>
            <person name="Meng A."/>
            <person name="Brown T."/>
            <person name="Cohen L."/>
        </authorList>
    </citation>
    <scope>NUCLEOTIDE SEQUENCE</scope>
    <source>
        <strain evidence="2">CCMP3105</strain>
    </source>
</reference>
<feature type="compositionally biased region" description="Basic and acidic residues" evidence="1">
    <location>
        <begin position="359"/>
        <end position="374"/>
    </location>
</feature>
<organism evidence="2">
    <name type="scientific">Alexandrium monilatum</name>
    <dbReference type="NCBI Taxonomy" id="311494"/>
    <lineage>
        <taxon>Eukaryota</taxon>
        <taxon>Sar</taxon>
        <taxon>Alveolata</taxon>
        <taxon>Dinophyceae</taxon>
        <taxon>Gonyaulacales</taxon>
        <taxon>Pyrocystaceae</taxon>
        <taxon>Alexandrium</taxon>
    </lineage>
</organism>
<sequence>MNREGGMVVPMAPASRSRDTMMDAFPDVPLVATGGCAQRKSDATSVEAAVHCEFDPLSSTQLELSRCRAVALQQELLVAYRSPAFRRKLKTLPQDEDKHFRGFRRLVRGVQMEVLPKYGFEASEEGLRLMRDAFKWFVDDPVVSYLTATIAKTLASSMQRRCVEGKLLLHLGPQPKLRILRTAAQPEPPTARNGPSQGERNFFEKAVEEGAVQAWGLPEPYHEEEEEASEASVESEEVQDLTKVPELTKARADALLRELVVAFTNRRFQKNVQLLGDGARPPVDLHSANWQSLDALLAPGVAELALARCEDLLPSYGFAGTAMGLRQVWRAIRPHVEADPLTLEKAAAVLRKLQPHPQQESKEKGERNVQPDLEPTRAKALQRAIVLHWKIIDGLNAPRFQSALNDIHRTFSPSSAEFGRRLRELLQSVYEQVLPRYGYSVDEDGLVDYAMAMGELLAEPDLQVLAISIDSTLSGAWVVEDTYEASAGQRLSRGGVVRLLREHLVAFSDKSFQKRVWALREAMRTGPEDDFLHLAGRKDLAMTLQRTILPKYCLKPDHRGAYSMFLQCARFIFDPEVARLITAINRLLGMEPAAAKAFVQRLQALQEEAVPACKSRRQRV</sequence>
<feature type="compositionally biased region" description="Acidic residues" evidence="1">
    <location>
        <begin position="222"/>
        <end position="239"/>
    </location>
</feature>
<protein>
    <recommendedName>
        <fullName evidence="3">Protein C10</fullName>
    </recommendedName>
</protein>
<proteinExistence type="predicted"/>
<evidence type="ECO:0000256" key="1">
    <source>
        <dbReference type="SAM" id="MobiDB-lite"/>
    </source>
</evidence>
<feature type="region of interest" description="Disordered" evidence="1">
    <location>
        <begin position="221"/>
        <end position="242"/>
    </location>
</feature>